<keyword evidence="5" id="KW-0067">ATP-binding</keyword>
<dbReference type="PANTHER" id="PTHR46566:SF5">
    <property type="entry name" value="1-PHOSPHOFRUCTOKINASE"/>
    <property type="match status" value="1"/>
</dbReference>
<evidence type="ECO:0000256" key="6">
    <source>
        <dbReference type="PIRNR" id="PIRNR000535"/>
    </source>
</evidence>
<organism evidence="9 10">
    <name type="scientific">Gordonia neofelifaecis NRRL B-59395</name>
    <dbReference type="NCBI Taxonomy" id="644548"/>
    <lineage>
        <taxon>Bacteria</taxon>
        <taxon>Bacillati</taxon>
        <taxon>Actinomycetota</taxon>
        <taxon>Actinomycetes</taxon>
        <taxon>Mycobacteriales</taxon>
        <taxon>Gordoniaceae</taxon>
        <taxon>Gordonia</taxon>
    </lineage>
</organism>
<dbReference type="Proteomes" id="UP000035065">
    <property type="component" value="Unassembled WGS sequence"/>
</dbReference>
<dbReference type="PROSITE" id="PS00584">
    <property type="entry name" value="PFKB_KINASES_2"/>
    <property type="match status" value="1"/>
</dbReference>
<name>F1YMT8_9ACTN</name>
<sequence>MIVTVTANPSTDRTVELPGRLERGEVHRAVRVVDQPGGKGINVSRVIRAAGLPTLAVLPSRADDPFIDRLRGVALPHQAVPVDGSVRTNITIAEPDGTTTKINDTGTVVSTTTAAELLAAIVARAESADWLALCGSLPPGLPDGWYAELLTATSELRCRVAVDTSGAPLAAVVDAAPDLLKPNAEELAELTGADPTAMEREAADGDPGGAVRASRALSDRTGGSVLTTLGGAGALLTTPAGVWFASAPRVAVRSTVGAGDASLAGLLIASLRGADEEGLLRSAVAHGSAAAALPGTTPPTPDLVDETGIAVTRLS</sequence>
<dbReference type="eggNOG" id="COG1105">
    <property type="taxonomic scope" value="Bacteria"/>
</dbReference>
<evidence type="ECO:0000256" key="7">
    <source>
        <dbReference type="SAM" id="MobiDB-lite"/>
    </source>
</evidence>
<dbReference type="STRING" id="644548.SCNU_16169"/>
<evidence type="ECO:0000313" key="9">
    <source>
        <dbReference type="EMBL" id="EGD54023.1"/>
    </source>
</evidence>
<protein>
    <submittedName>
        <fullName evidence="9">1-phosphofructokinase</fullName>
    </submittedName>
</protein>
<proteinExistence type="inferred from homology"/>
<dbReference type="InterPro" id="IPR017583">
    <property type="entry name" value="Tagatose/fructose_Pkinase"/>
</dbReference>
<evidence type="ECO:0000256" key="4">
    <source>
        <dbReference type="ARBA" id="ARBA00022777"/>
    </source>
</evidence>
<dbReference type="NCBIfam" id="TIGR03168">
    <property type="entry name" value="1-PFK"/>
    <property type="match status" value="1"/>
</dbReference>
<evidence type="ECO:0000313" key="10">
    <source>
        <dbReference type="Proteomes" id="UP000035065"/>
    </source>
</evidence>
<evidence type="ECO:0000256" key="3">
    <source>
        <dbReference type="ARBA" id="ARBA00022741"/>
    </source>
</evidence>
<evidence type="ECO:0000256" key="5">
    <source>
        <dbReference type="ARBA" id="ARBA00022840"/>
    </source>
</evidence>
<dbReference type="GO" id="GO:0005524">
    <property type="term" value="F:ATP binding"/>
    <property type="evidence" value="ECO:0007669"/>
    <property type="project" value="UniProtKB-KW"/>
</dbReference>
<dbReference type="InterPro" id="IPR029056">
    <property type="entry name" value="Ribokinase-like"/>
</dbReference>
<reference evidence="9 10" key="1">
    <citation type="journal article" date="2011" name="J. Bacteriol.">
        <title>Draft Genome Sequence of Gordonia neofelifaecis NRRL B-59395, a Cholesterol-Degrading Actinomycete.</title>
        <authorList>
            <person name="Ge F."/>
            <person name="Li W."/>
            <person name="Chen G."/>
            <person name="Liu Y."/>
            <person name="Zhang G."/>
            <person name="Yong B."/>
            <person name="Wang Q."/>
            <person name="Wang N."/>
            <person name="Huang Z."/>
            <person name="Li W."/>
            <person name="Wang J."/>
            <person name="Wu C."/>
            <person name="Xie Q."/>
            <person name="Liu G."/>
        </authorList>
    </citation>
    <scope>NUCLEOTIDE SEQUENCE [LARGE SCALE GENOMIC DNA]</scope>
    <source>
        <strain evidence="9 10">NRRL B-59395</strain>
    </source>
</reference>
<dbReference type="PIRSF" id="PIRSF000535">
    <property type="entry name" value="1PFK/6PFK/LacC"/>
    <property type="match status" value="1"/>
</dbReference>
<dbReference type="InterPro" id="IPR002173">
    <property type="entry name" value="Carboh/pur_kinase_PfkB_CS"/>
</dbReference>
<dbReference type="RefSeq" id="WP_009680430.1">
    <property type="nucleotide sequence ID" value="NZ_AEUD01000015.1"/>
</dbReference>
<dbReference type="AlphaFoldDB" id="F1YMT8"/>
<dbReference type="GO" id="GO:0005829">
    <property type="term" value="C:cytosol"/>
    <property type="evidence" value="ECO:0007669"/>
    <property type="project" value="TreeGrafter"/>
</dbReference>
<keyword evidence="2 6" id="KW-0808">Transferase</keyword>
<dbReference type="InterPro" id="IPR011611">
    <property type="entry name" value="PfkB_dom"/>
</dbReference>
<keyword evidence="10" id="KW-1185">Reference proteome</keyword>
<dbReference type="Pfam" id="PF00294">
    <property type="entry name" value="PfkB"/>
    <property type="match status" value="1"/>
</dbReference>
<dbReference type="EMBL" id="AEUD01000015">
    <property type="protein sequence ID" value="EGD54023.1"/>
    <property type="molecule type" value="Genomic_DNA"/>
</dbReference>
<dbReference type="SUPFAM" id="SSF53613">
    <property type="entry name" value="Ribokinase-like"/>
    <property type="match status" value="1"/>
</dbReference>
<evidence type="ECO:0000256" key="1">
    <source>
        <dbReference type="ARBA" id="ARBA00010688"/>
    </source>
</evidence>
<dbReference type="CDD" id="cd01164">
    <property type="entry name" value="FruK_PfkB_like"/>
    <property type="match status" value="1"/>
</dbReference>
<dbReference type="GO" id="GO:0008443">
    <property type="term" value="F:phosphofructokinase activity"/>
    <property type="evidence" value="ECO:0007669"/>
    <property type="project" value="TreeGrafter"/>
</dbReference>
<feature type="domain" description="Carbohydrate kinase PfkB" evidence="8">
    <location>
        <begin position="19"/>
        <end position="302"/>
    </location>
</feature>
<dbReference type="Gene3D" id="3.40.1190.20">
    <property type="match status" value="1"/>
</dbReference>
<evidence type="ECO:0000256" key="2">
    <source>
        <dbReference type="ARBA" id="ARBA00022679"/>
    </source>
</evidence>
<accession>F1YMT8</accession>
<dbReference type="PANTHER" id="PTHR46566">
    <property type="entry name" value="1-PHOSPHOFRUCTOKINASE-RELATED"/>
    <property type="match status" value="1"/>
</dbReference>
<keyword evidence="3" id="KW-0547">Nucleotide-binding</keyword>
<comment type="similarity">
    <text evidence="1">Belongs to the carbohydrate kinase PfkB family.</text>
</comment>
<feature type="region of interest" description="Disordered" evidence="7">
    <location>
        <begin position="190"/>
        <end position="216"/>
    </location>
</feature>
<dbReference type="OrthoDB" id="9801219at2"/>
<keyword evidence="4 9" id="KW-0418">Kinase</keyword>
<gene>
    <name evidence="9" type="ORF">SCNU_16169</name>
</gene>
<comment type="caution">
    <text evidence="9">The sequence shown here is derived from an EMBL/GenBank/DDBJ whole genome shotgun (WGS) entry which is preliminary data.</text>
</comment>
<evidence type="ECO:0000259" key="8">
    <source>
        <dbReference type="Pfam" id="PF00294"/>
    </source>
</evidence>